<evidence type="ECO:0000313" key="3">
    <source>
        <dbReference type="Proteomes" id="UP000266723"/>
    </source>
</evidence>
<feature type="compositionally biased region" description="Basic and acidic residues" evidence="1">
    <location>
        <begin position="41"/>
        <end position="72"/>
    </location>
</feature>
<organism evidence="2 3">
    <name type="scientific">Brassica cretica</name>
    <name type="common">Mustard</name>
    <dbReference type="NCBI Taxonomy" id="69181"/>
    <lineage>
        <taxon>Eukaryota</taxon>
        <taxon>Viridiplantae</taxon>
        <taxon>Streptophyta</taxon>
        <taxon>Embryophyta</taxon>
        <taxon>Tracheophyta</taxon>
        <taxon>Spermatophyta</taxon>
        <taxon>Magnoliopsida</taxon>
        <taxon>eudicotyledons</taxon>
        <taxon>Gunneridae</taxon>
        <taxon>Pentapetalae</taxon>
        <taxon>rosids</taxon>
        <taxon>malvids</taxon>
        <taxon>Brassicales</taxon>
        <taxon>Brassicaceae</taxon>
        <taxon>Brassiceae</taxon>
        <taxon>Brassica</taxon>
    </lineage>
</organism>
<evidence type="ECO:0000256" key="1">
    <source>
        <dbReference type="SAM" id="MobiDB-lite"/>
    </source>
</evidence>
<proteinExistence type="predicted"/>
<protein>
    <submittedName>
        <fullName evidence="2">Uncharacterized protein</fullName>
    </submittedName>
</protein>
<feature type="region of interest" description="Disordered" evidence="1">
    <location>
        <begin position="1"/>
        <end position="72"/>
    </location>
</feature>
<name>A0ABQ7EZR5_BRACR</name>
<evidence type="ECO:0000313" key="2">
    <source>
        <dbReference type="EMBL" id="KAF3608314.1"/>
    </source>
</evidence>
<gene>
    <name evidence="2" type="ORF">DY000_02045599</name>
</gene>
<feature type="compositionally biased region" description="Basic residues" evidence="1">
    <location>
        <begin position="1"/>
        <end position="12"/>
    </location>
</feature>
<reference evidence="2 3" key="1">
    <citation type="journal article" date="2020" name="BMC Genomics">
        <title>Intraspecific diversification of the crop wild relative Brassica cretica Lam. using demographic model selection.</title>
        <authorList>
            <person name="Kioukis A."/>
            <person name="Michalopoulou V.A."/>
            <person name="Briers L."/>
            <person name="Pirintsos S."/>
            <person name="Studholme D.J."/>
            <person name="Pavlidis P."/>
            <person name="Sarris P.F."/>
        </authorList>
    </citation>
    <scope>NUCLEOTIDE SEQUENCE [LARGE SCALE GENOMIC DNA]</scope>
    <source>
        <strain evidence="3">cv. PFS-1207/04</strain>
    </source>
</reference>
<dbReference type="EMBL" id="QGKV02000297">
    <property type="protein sequence ID" value="KAF3608314.1"/>
    <property type="molecule type" value="Genomic_DNA"/>
</dbReference>
<keyword evidence="3" id="KW-1185">Reference proteome</keyword>
<comment type="caution">
    <text evidence="2">The sequence shown here is derived from an EMBL/GenBank/DDBJ whole genome shotgun (WGS) entry which is preliminary data.</text>
</comment>
<accession>A0ABQ7EZR5</accession>
<dbReference type="Proteomes" id="UP000266723">
    <property type="component" value="Unassembled WGS sequence"/>
</dbReference>
<sequence>MSKPNYNKKSKHNYFDGRESTGQFDWTATPPRTVVCTGVESRLDFHHRGDDPRRDRPEWRRPEKRQPERRQT</sequence>